<comment type="caution">
    <text evidence="2">The sequence shown here is derived from an EMBL/GenBank/DDBJ whole genome shotgun (WGS) entry which is preliminary data.</text>
</comment>
<organism evidence="2 3">
    <name type="scientific">Ilex paraguariensis</name>
    <name type="common">yerba mate</name>
    <dbReference type="NCBI Taxonomy" id="185542"/>
    <lineage>
        <taxon>Eukaryota</taxon>
        <taxon>Viridiplantae</taxon>
        <taxon>Streptophyta</taxon>
        <taxon>Embryophyta</taxon>
        <taxon>Tracheophyta</taxon>
        <taxon>Spermatophyta</taxon>
        <taxon>Magnoliopsida</taxon>
        <taxon>eudicotyledons</taxon>
        <taxon>Gunneridae</taxon>
        <taxon>Pentapetalae</taxon>
        <taxon>asterids</taxon>
        <taxon>campanulids</taxon>
        <taxon>Aquifoliales</taxon>
        <taxon>Aquifoliaceae</taxon>
        <taxon>Ilex</taxon>
    </lineage>
</organism>
<evidence type="ECO:0000313" key="3">
    <source>
        <dbReference type="Proteomes" id="UP001642360"/>
    </source>
</evidence>
<evidence type="ECO:0000313" key="2">
    <source>
        <dbReference type="EMBL" id="CAK9150906.1"/>
    </source>
</evidence>
<proteinExistence type="predicted"/>
<dbReference type="PANTHER" id="PTHR47329:SF1">
    <property type="entry name" value="OS05G0129900 PROTEIN"/>
    <property type="match status" value="1"/>
</dbReference>
<gene>
    <name evidence="2" type="ORF">ILEXP_LOCUS19060</name>
</gene>
<evidence type="ECO:0000256" key="1">
    <source>
        <dbReference type="SAM" id="MobiDB-lite"/>
    </source>
</evidence>
<reference evidence="2 3" key="1">
    <citation type="submission" date="2024-02" db="EMBL/GenBank/DDBJ databases">
        <authorList>
            <person name="Vignale AGUSTIN F."/>
            <person name="Sosa J E."/>
            <person name="Modenutti C."/>
        </authorList>
    </citation>
    <scope>NUCLEOTIDE SEQUENCE [LARGE SCALE GENOMIC DNA]</scope>
</reference>
<dbReference type="PANTHER" id="PTHR47329">
    <property type="entry name" value="OS05G0129900 PROTEIN"/>
    <property type="match status" value="1"/>
</dbReference>
<dbReference type="AlphaFoldDB" id="A0ABC8S0Z1"/>
<feature type="region of interest" description="Disordered" evidence="1">
    <location>
        <begin position="1"/>
        <end position="31"/>
    </location>
</feature>
<dbReference type="Proteomes" id="UP001642360">
    <property type="component" value="Unassembled WGS sequence"/>
</dbReference>
<protein>
    <submittedName>
        <fullName evidence="2">Uncharacterized protein</fullName>
    </submittedName>
</protein>
<dbReference type="EMBL" id="CAUOFW020002070">
    <property type="protein sequence ID" value="CAK9150906.1"/>
    <property type="molecule type" value="Genomic_DNA"/>
</dbReference>
<accession>A0ABC8S0Z1</accession>
<sequence>MPPDPRIVTAEVASKDSGEQSKGFGPDGPMAIQSTDYEGMLNNLQDWELSLKNKDKKLKSQILDKKTLDFHAQRHNVNNASQQSSTAKQYDYLGSNDTIHNLSSGFMKEESSIDAVSEKELVWFILNM</sequence>
<keyword evidence="3" id="KW-1185">Reference proteome</keyword>
<name>A0ABC8S0Z1_9AQUA</name>